<gene>
    <name evidence="2" type="ORF">CPT_Sugarland_016</name>
</gene>
<evidence type="ECO:0000313" key="2">
    <source>
        <dbReference type="EMBL" id="ATW61853.1"/>
    </source>
</evidence>
<accession>A0A2H4PGV3</accession>
<proteinExistence type="predicted"/>
<organism evidence="2 3">
    <name type="scientific">Klebsiella phage Sugarland</name>
    <dbReference type="NCBI Taxonomy" id="2053603"/>
    <lineage>
        <taxon>Viruses</taxon>
        <taxon>Duplodnaviria</taxon>
        <taxon>Heunggongvirae</taxon>
        <taxon>Uroviricota</taxon>
        <taxon>Caudoviricetes</taxon>
        <taxon>Demerecviridae</taxon>
        <taxon>Sugarlandvirus</taxon>
        <taxon>Sugarlandvirus sugarland</taxon>
    </lineage>
</organism>
<keyword evidence="1" id="KW-0812">Transmembrane</keyword>
<keyword evidence="1" id="KW-0472">Membrane</keyword>
<name>A0A2H4PGV3_9CAUD</name>
<dbReference type="EMBL" id="MG459987">
    <property type="protein sequence ID" value="ATW61853.1"/>
    <property type="molecule type" value="Genomic_DNA"/>
</dbReference>
<dbReference type="Proteomes" id="UP000241037">
    <property type="component" value="Segment"/>
</dbReference>
<evidence type="ECO:0000256" key="1">
    <source>
        <dbReference type="SAM" id="Phobius"/>
    </source>
</evidence>
<feature type="transmembrane region" description="Helical" evidence="1">
    <location>
        <begin position="12"/>
        <end position="37"/>
    </location>
</feature>
<reference evidence="2 3" key="1">
    <citation type="journal article" date="2018" name="Microbiol. Resour. Announc.">
        <title>Complete Genome Sequence of Klebsiella pneumoniae Siphophage Sugarland.</title>
        <authorList>
            <person name="Erickson S.G."/>
            <person name="Lessor L."/>
            <person name="O'Leary C.J."/>
            <person name="Gill J.J."/>
            <person name="Liu M."/>
        </authorList>
    </citation>
    <scope>NUCLEOTIDE SEQUENCE [LARGE SCALE GENOMIC DNA]</scope>
</reference>
<sequence>MTLDKGDRKMTFSMLALGLVGSMMVLGFIAFCGYALYDVLFNKEAF</sequence>
<keyword evidence="3" id="KW-1185">Reference proteome</keyword>
<keyword evidence="1" id="KW-1133">Transmembrane helix</keyword>
<protein>
    <submittedName>
        <fullName evidence="2">Uncharacterized protein</fullName>
    </submittedName>
</protein>
<evidence type="ECO:0000313" key="3">
    <source>
        <dbReference type="Proteomes" id="UP000241037"/>
    </source>
</evidence>